<accession>L0A6G8</accession>
<feature type="chain" id="PRO_5003939135" evidence="4">
    <location>
        <begin position="26"/>
        <end position="505"/>
    </location>
</feature>
<evidence type="ECO:0000256" key="3">
    <source>
        <dbReference type="ARBA" id="ARBA00022729"/>
    </source>
</evidence>
<dbReference type="InterPro" id="IPR000914">
    <property type="entry name" value="SBP_5_dom"/>
</dbReference>
<dbReference type="PATRIC" id="fig|937777.3.peg.4078"/>
<dbReference type="PANTHER" id="PTHR30290:SF9">
    <property type="entry name" value="OLIGOPEPTIDE-BINDING PROTEIN APPA"/>
    <property type="match status" value="1"/>
</dbReference>
<dbReference type="GO" id="GO:0042597">
    <property type="term" value="C:periplasmic space"/>
    <property type="evidence" value="ECO:0007669"/>
    <property type="project" value="UniProtKB-ARBA"/>
</dbReference>
<dbReference type="EMBL" id="CP003383">
    <property type="protein sequence ID" value="AFZ69446.1"/>
    <property type="molecule type" value="Genomic_DNA"/>
</dbReference>
<geneLocation type="plasmid" evidence="6 7">
    <name>pDEIPE01</name>
</geneLocation>
<keyword evidence="7" id="KW-1185">Reference proteome</keyword>
<dbReference type="AlphaFoldDB" id="L0A6G8"/>
<dbReference type="PIRSF" id="PIRSF002741">
    <property type="entry name" value="MppA"/>
    <property type="match status" value="1"/>
</dbReference>
<feature type="domain" description="Solute-binding protein family 5" evidence="5">
    <location>
        <begin position="72"/>
        <end position="424"/>
    </location>
</feature>
<gene>
    <name evidence="6" type="ordered locus">Deipe_4060</name>
</gene>
<dbReference type="GO" id="GO:0043190">
    <property type="term" value="C:ATP-binding cassette (ABC) transporter complex"/>
    <property type="evidence" value="ECO:0007669"/>
    <property type="project" value="InterPro"/>
</dbReference>
<protein>
    <submittedName>
        <fullName evidence="6">ABC-type dipeptide transport system, periplasmic component</fullName>
    </submittedName>
</protein>
<dbReference type="CDD" id="cd08516">
    <property type="entry name" value="PBP2_NikA_DppA_OppA_like_11"/>
    <property type="match status" value="1"/>
</dbReference>
<keyword evidence="3 4" id="KW-0732">Signal</keyword>
<reference evidence="7" key="1">
    <citation type="submission" date="2012-03" db="EMBL/GenBank/DDBJ databases">
        <title>Complete sequence of plasmid 1 of Deinococcus peraridilitoris DSM 19664.</title>
        <authorList>
            <person name="Lucas S."/>
            <person name="Copeland A."/>
            <person name="Lapidus A."/>
            <person name="Glavina del Rio T."/>
            <person name="Dalin E."/>
            <person name="Tice H."/>
            <person name="Bruce D."/>
            <person name="Goodwin L."/>
            <person name="Pitluck S."/>
            <person name="Peters L."/>
            <person name="Mikhailova N."/>
            <person name="Lu M."/>
            <person name="Kyrpides N."/>
            <person name="Mavromatis K."/>
            <person name="Ivanova N."/>
            <person name="Brettin T."/>
            <person name="Detter J.C."/>
            <person name="Han C."/>
            <person name="Larimer F."/>
            <person name="Land M."/>
            <person name="Hauser L."/>
            <person name="Markowitz V."/>
            <person name="Cheng J.-F."/>
            <person name="Hugenholtz P."/>
            <person name="Woyke T."/>
            <person name="Wu D."/>
            <person name="Pukall R."/>
            <person name="Steenblock K."/>
            <person name="Brambilla E."/>
            <person name="Klenk H.-P."/>
            <person name="Eisen J.A."/>
        </authorList>
    </citation>
    <scope>NUCLEOTIDE SEQUENCE [LARGE SCALE GENOMIC DNA]</scope>
    <source>
        <strain evidence="7">DSM 19664 / LMG 22246 / CIP 109416 / KR-200</strain>
        <plasmid evidence="7">Plasmid pDEIPE01</plasmid>
    </source>
</reference>
<evidence type="ECO:0000259" key="5">
    <source>
        <dbReference type="Pfam" id="PF00496"/>
    </source>
</evidence>
<evidence type="ECO:0000256" key="1">
    <source>
        <dbReference type="ARBA" id="ARBA00005695"/>
    </source>
</evidence>
<dbReference type="Proteomes" id="UP000010467">
    <property type="component" value="Plasmid pDEIPE01"/>
</dbReference>
<sequence length="505" mass="55377">MRNRTRTVHLSVTLALLGVASVSDAQTRGGTLRVGGQADIVGLDPHTVSAASSAWVAEQIYDSLLTVTPKGEPAPSIAQKWNVAGDGLTYTFTLRPNVKFSNGKALTSKDVVYSLKRITNPKTASPRQNDLGKIASITAPNATTVVVKLKEPFAPFLTKVGGSLMGIMPSGYAEANDVNKKPLGSGPFQYASWVPGDAVTLERNPHYWEANKPHVDKLVFKALKDDVTRITNIQTGTIDLALAVPQNQVDTLKKSTSIQLVGGPGTWYDYLGLNLAKKPFDNVKVRQALSHAINRDVIVKTALFGKGTTINCGPIPPSHWAHSDCKVQVANQAKAKQLLSEAGFAKGFDMTIKVGADYKSQVNIAQAIQAQLKPLNINVKVSPMEWGSFLDDFNKKNFDSVVLGWIGSVDPDDFLYYQFRTGEKFNAQGFSNKKVDQLLDQGRRTVDKTKRQEIYRQAQQLIADQVGYVFLHINDQYEAVRPNVQGYVHYSTGSLESLKDTWIKK</sequence>
<evidence type="ECO:0000256" key="4">
    <source>
        <dbReference type="SAM" id="SignalP"/>
    </source>
</evidence>
<comment type="similarity">
    <text evidence="1">Belongs to the bacterial solute-binding protein 5 family.</text>
</comment>
<dbReference type="PANTHER" id="PTHR30290">
    <property type="entry name" value="PERIPLASMIC BINDING COMPONENT OF ABC TRANSPORTER"/>
    <property type="match status" value="1"/>
</dbReference>
<organism evidence="6 7">
    <name type="scientific">Deinococcus peraridilitoris (strain DSM 19664 / LMG 22246 / CIP 109416 / KR-200)</name>
    <dbReference type="NCBI Taxonomy" id="937777"/>
    <lineage>
        <taxon>Bacteria</taxon>
        <taxon>Thermotogati</taxon>
        <taxon>Deinococcota</taxon>
        <taxon>Deinococci</taxon>
        <taxon>Deinococcales</taxon>
        <taxon>Deinococcaceae</taxon>
        <taxon>Deinococcus</taxon>
    </lineage>
</organism>
<dbReference type="InterPro" id="IPR039424">
    <property type="entry name" value="SBP_5"/>
</dbReference>
<evidence type="ECO:0000313" key="6">
    <source>
        <dbReference type="EMBL" id="AFZ69446.1"/>
    </source>
</evidence>
<dbReference type="Gene3D" id="3.90.76.10">
    <property type="entry name" value="Dipeptide-binding Protein, Domain 1"/>
    <property type="match status" value="1"/>
</dbReference>
<dbReference type="Gene3D" id="3.10.105.10">
    <property type="entry name" value="Dipeptide-binding Protein, Domain 3"/>
    <property type="match status" value="1"/>
</dbReference>
<keyword evidence="6" id="KW-0614">Plasmid</keyword>
<feature type="signal peptide" evidence="4">
    <location>
        <begin position="1"/>
        <end position="25"/>
    </location>
</feature>
<proteinExistence type="inferred from homology"/>
<dbReference type="KEGG" id="dpd:Deipe_4060"/>
<dbReference type="GO" id="GO:1904680">
    <property type="term" value="F:peptide transmembrane transporter activity"/>
    <property type="evidence" value="ECO:0007669"/>
    <property type="project" value="TreeGrafter"/>
</dbReference>
<evidence type="ECO:0000313" key="7">
    <source>
        <dbReference type="Proteomes" id="UP000010467"/>
    </source>
</evidence>
<keyword evidence="2" id="KW-0813">Transport</keyword>
<dbReference type="Gene3D" id="3.40.190.10">
    <property type="entry name" value="Periplasmic binding protein-like II"/>
    <property type="match status" value="1"/>
</dbReference>
<dbReference type="GO" id="GO:0015833">
    <property type="term" value="P:peptide transport"/>
    <property type="evidence" value="ECO:0007669"/>
    <property type="project" value="TreeGrafter"/>
</dbReference>
<dbReference type="HOGENOM" id="CLU_017028_7_4_0"/>
<evidence type="ECO:0000256" key="2">
    <source>
        <dbReference type="ARBA" id="ARBA00022448"/>
    </source>
</evidence>
<dbReference type="RefSeq" id="WP_015231348.1">
    <property type="nucleotide sequence ID" value="NC_019789.1"/>
</dbReference>
<dbReference type="SUPFAM" id="SSF53850">
    <property type="entry name" value="Periplasmic binding protein-like II"/>
    <property type="match status" value="1"/>
</dbReference>
<dbReference type="Pfam" id="PF00496">
    <property type="entry name" value="SBP_bac_5"/>
    <property type="match status" value="1"/>
</dbReference>
<name>L0A6G8_DEIPD</name>
<dbReference type="InterPro" id="IPR030678">
    <property type="entry name" value="Peptide/Ni-bd"/>
</dbReference>
<dbReference type="OrthoDB" id="9772924at2"/>